<feature type="transmembrane region" description="Helical" evidence="7">
    <location>
        <begin position="79"/>
        <end position="99"/>
    </location>
</feature>
<comment type="subcellular location">
    <subcellularLocation>
        <location evidence="1 7">Cell membrane</location>
        <topology evidence="1 7">Multi-pass membrane protein</topology>
    </subcellularLocation>
</comment>
<dbReference type="RefSeq" id="WP_053605267.1">
    <property type="nucleotide sequence ID" value="NZ_CP012600.1"/>
</dbReference>
<dbReference type="Pfam" id="PF00528">
    <property type="entry name" value="BPD_transp_1"/>
    <property type="match status" value="1"/>
</dbReference>
<feature type="transmembrane region" description="Helical" evidence="7">
    <location>
        <begin position="232"/>
        <end position="253"/>
    </location>
</feature>
<gene>
    <name evidence="9" type="ORF">AM592_19140</name>
</gene>
<keyword evidence="3" id="KW-1003">Cell membrane</keyword>
<dbReference type="AlphaFoldDB" id="A0A0M4FTN7"/>
<reference evidence="10" key="1">
    <citation type="submission" date="2015-08" db="EMBL/GenBank/DDBJ databases">
        <title>Genome sequencing project for genomic taxonomy and phylogenomics of Bacillus-like bacteria.</title>
        <authorList>
            <person name="Liu B."/>
            <person name="Wang J."/>
            <person name="Zhu Y."/>
            <person name="Liu G."/>
            <person name="Chen Q."/>
            <person name="Chen Z."/>
            <person name="Lan J."/>
            <person name="Che J."/>
            <person name="Ge C."/>
            <person name="Shi H."/>
            <person name="Pan Z."/>
            <person name="Liu X."/>
        </authorList>
    </citation>
    <scope>NUCLEOTIDE SEQUENCE [LARGE SCALE GENOMIC DNA]</scope>
    <source>
        <strain evidence="10">FJAT-4402</strain>
    </source>
</reference>
<keyword evidence="10" id="KW-1185">Reference proteome</keyword>
<dbReference type="EMBL" id="CP012600">
    <property type="protein sequence ID" value="ALC83423.1"/>
    <property type="molecule type" value="Genomic_DNA"/>
</dbReference>
<dbReference type="PANTHER" id="PTHR30151:SF0">
    <property type="entry name" value="ABC TRANSPORTER PERMEASE PROTEIN MJ0413-RELATED"/>
    <property type="match status" value="1"/>
</dbReference>
<dbReference type="SUPFAM" id="SSF161098">
    <property type="entry name" value="MetI-like"/>
    <property type="match status" value="1"/>
</dbReference>
<dbReference type="Proteomes" id="UP000067625">
    <property type="component" value="Chromosome"/>
</dbReference>
<keyword evidence="6 7" id="KW-0472">Membrane</keyword>
<sequence>MVALTKRITALKQNAGHYLVRSLAVIVLLLVWHFLVIKNTNWPLQFGNLPQPIDVLTVWYQKLFEAAYYRDIAASTLRVLAGVVLGIVSGVPLGLWIGLSRTKISEALFTNLELFRPIPLIAYLPIAMILFSTIESSIIFITFIGAFFPIFINTMDAVKRVPSSFVDVSKCLGCGPIRSIWRIYLPAVLPQMFTGLSVGIGASWMGVITAEMMSGQKGIGYATWYAYNLMDYNLSIIGMFTIGILGFTSVVLIRSIERYIIKWK</sequence>
<evidence type="ECO:0000256" key="3">
    <source>
        <dbReference type="ARBA" id="ARBA00022475"/>
    </source>
</evidence>
<evidence type="ECO:0000256" key="7">
    <source>
        <dbReference type="RuleBase" id="RU363032"/>
    </source>
</evidence>
<evidence type="ECO:0000259" key="8">
    <source>
        <dbReference type="PROSITE" id="PS50928"/>
    </source>
</evidence>
<dbReference type="GO" id="GO:0055085">
    <property type="term" value="P:transmembrane transport"/>
    <property type="evidence" value="ECO:0007669"/>
    <property type="project" value="InterPro"/>
</dbReference>
<evidence type="ECO:0000256" key="1">
    <source>
        <dbReference type="ARBA" id="ARBA00004651"/>
    </source>
</evidence>
<protein>
    <submittedName>
        <fullName evidence="9">ABC transporter permease</fullName>
    </submittedName>
</protein>
<dbReference type="GO" id="GO:0005886">
    <property type="term" value="C:plasma membrane"/>
    <property type="evidence" value="ECO:0007669"/>
    <property type="project" value="UniProtKB-SubCell"/>
</dbReference>
<dbReference type="OrthoDB" id="9804353at2"/>
<dbReference type="STRING" id="1441095.AM592_19140"/>
<evidence type="ECO:0000313" key="10">
    <source>
        <dbReference type="Proteomes" id="UP000067625"/>
    </source>
</evidence>
<evidence type="ECO:0000313" key="9">
    <source>
        <dbReference type="EMBL" id="ALC83423.1"/>
    </source>
</evidence>
<evidence type="ECO:0000256" key="6">
    <source>
        <dbReference type="ARBA" id="ARBA00023136"/>
    </source>
</evidence>
<evidence type="ECO:0000256" key="4">
    <source>
        <dbReference type="ARBA" id="ARBA00022692"/>
    </source>
</evidence>
<organism evidence="9 10">
    <name type="scientific">Bacillus gobiensis</name>
    <dbReference type="NCBI Taxonomy" id="1441095"/>
    <lineage>
        <taxon>Bacteria</taxon>
        <taxon>Bacillati</taxon>
        <taxon>Bacillota</taxon>
        <taxon>Bacilli</taxon>
        <taxon>Bacillales</taxon>
        <taxon>Bacillaceae</taxon>
        <taxon>Bacillus</taxon>
    </lineage>
</organism>
<dbReference type="PROSITE" id="PS50928">
    <property type="entry name" value="ABC_TM1"/>
    <property type="match status" value="1"/>
</dbReference>
<feature type="transmembrane region" description="Helical" evidence="7">
    <location>
        <begin position="18"/>
        <end position="37"/>
    </location>
</feature>
<dbReference type="InterPro" id="IPR000515">
    <property type="entry name" value="MetI-like"/>
</dbReference>
<feature type="transmembrane region" description="Helical" evidence="7">
    <location>
        <begin position="120"/>
        <end position="152"/>
    </location>
</feature>
<proteinExistence type="inferred from homology"/>
<reference evidence="9 10" key="2">
    <citation type="journal article" date="2016" name="Int. J. Syst. Evol. Microbiol.">
        <title>Bacillus gobiensis sp. nov., isolated from a soil sample.</title>
        <authorList>
            <person name="Liu B."/>
            <person name="Liu G.H."/>
            <person name="Cetin S."/>
            <person name="Schumann P."/>
            <person name="Pan Z.Z."/>
            <person name="Chen Q.Q."/>
        </authorList>
    </citation>
    <scope>NUCLEOTIDE SEQUENCE [LARGE SCALE GENOMIC DNA]</scope>
    <source>
        <strain evidence="9 10">FJAT-4402</strain>
    </source>
</reference>
<dbReference type="Gene3D" id="1.10.3720.10">
    <property type="entry name" value="MetI-like"/>
    <property type="match status" value="1"/>
</dbReference>
<dbReference type="PATRIC" id="fig|1441095.3.peg.4224"/>
<keyword evidence="2 7" id="KW-0813">Transport</keyword>
<evidence type="ECO:0000256" key="2">
    <source>
        <dbReference type="ARBA" id="ARBA00022448"/>
    </source>
</evidence>
<feature type="domain" description="ABC transmembrane type-1" evidence="8">
    <location>
        <begin position="72"/>
        <end position="253"/>
    </location>
</feature>
<keyword evidence="4 7" id="KW-0812">Transmembrane</keyword>
<keyword evidence="5 7" id="KW-1133">Transmembrane helix</keyword>
<comment type="similarity">
    <text evidence="7">Belongs to the binding-protein-dependent transport system permease family.</text>
</comment>
<dbReference type="CDD" id="cd06261">
    <property type="entry name" value="TM_PBP2"/>
    <property type="match status" value="1"/>
</dbReference>
<dbReference type="InterPro" id="IPR035906">
    <property type="entry name" value="MetI-like_sf"/>
</dbReference>
<dbReference type="PANTHER" id="PTHR30151">
    <property type="entry name" value="ALKANE SULFONATE ABC TRANSPORTER-RELATED, MEMBRANE SUBUNIT"/>
    <property type="match status" value="1"/>
</dbReference>
<name>A0A0M4FTN7_9BACI</name>
<evidence type="ECO:0000256" key="5">
    <source>
        <dbReference type="ARBA" id="ARBA00022989"/>
    </source>
</evidence>
<accession>A0A0M4FTN7</accession>